<accession>A0A9W8W5S8</accession>
<keyword evidence="3" id="KW-1185">Reference proteome</keyword>
<feature type="region of interest" description="Disordered" evidence="1">
    <location>
        <begin position="125"/>
        <end position="217"/>
    </location>
</feature>
<evidence type="ECO:0000313" key="3">
    <source>
        <dbReference type="Proteomes" id="UP001140502"/>
    </source>
</evidence>
<dbReference type="OrthoDB" id="409136at2759"/>
<dbReference type="AlphaFoldDB" id="A0A9W8W5S8"/>
<feature type="compositionally biased region" description="Pro residues" evidence="1">
    <location>
        <begin position="205"/>
        <end position="216"/>
    </location>
</feature>
<dbReference type="EMBL" id="JAPEUR010000276">
    <property type="protein sequence ID" value="KAJ4312862.1"/>
    <property type="molecule type" value="Genomic_DNA"/>
</dbReference>
<dbReference type="Proteomes" id="UP001140502">
    <property type="component" value="Unassembled WGS sequence"/>
</dbReference>
<gene>
    <name evidence="2" type="ORF">N0V84_009716</name>
</gene>
<evidence type="ECO:0000313" key="2">
    <source>
        <dbReference type="EMBL" id="KAJ4312862.1"/>
    </source>
</evidence>
<feature type="compositionally biased region" description="Polar residues" evidence="1">
    <location>
        <begin position="168"/>
        <end position="177"/>
    </location>
</feature>
<evidence type="ECO:0000256" key="1">
    <source>
        <dbReference type="SAM" id="MobiDB-lite"/>
    </source>
</evidence>
<proteinExistence type="predicted"/>
<feature type="compositionally biased region" description="Acidic residues" evidence="1">
    <location>
        <begin position="133"/>
        <end position="148"/>
    </location>
</feature>
<protein>
    <submittedName>
        <fullName evidence="2">Uncharacterized protein</fullName>
    </submittedName>
</protein>
<organism evidence="2 3">
    <name type="scientific">Fusarium piperis</name>
    <dbReference type="NCBI Taxonomy" id="1435070"/>
    <lineage>
        <taxon>Eukaryota</taxon>
        <taxon>Fungi</taxon>
        <taxon>Dikarya</taxon>
        <taxon>Ascomycota</taxon>
        <taxon>Pezizomycotina</taxon>
        <taxon>Sordariomycetes</taxon>
        <taxon>Hypocreomycetidae</taxon>
        <taxon>Hypocreales</taxon>
        <taxon>Nectriaceae</taxon>
        <taxon>Fusarium</taxon>
        <taxon>Fusarium solani species complex</taxon>
    </lineage>
</organism>
<reference evidence="2" key="1">
    <citation type="submission" date="2022-10" db="EMBL/GenBank/DDBJ databases">
        <title>Tapping the CABI collections for fungal endophytes: first genome assemblies for Collariella, Neodidymelliopsis, Ascochyta clinopodiicola, Didymella pomorum, Didymosphaeria variabile, Neocosmospora piperis and Neocucurbitaria cava.</title>
        <authorList>
            <person name="Hill R."/>
        </authorList>
    </citation>
    <scope>NUCLEOTIDE SEQUENCE</scope>
    <source>
        <strain evidence="2">IMI 366586</strain>
    </source>
</reference>
<sequence>MFRQGGALAHFAVRGKATPPELPCESQLTMVGAAQAVLRQPNQFTDQSPHGKDQESAQDQVVLNLFKSHTGDSYLCRPIQAHRRSREEGLQSQSATAGPLLLLDGLSYQLTVEHVVNFGRHKLEPTWEHNNDDWDDDDDDDDDDENDDDARGNQHLEGMVPSDFGTIRTMSEGSLTSRDVDIDFSGSSSRSSAQGPERNTSWSPIVPPSTPPPQSPLKPAMAYHIAIEDYSFSPHISPISSPICCHVSTKMDYLLFPIHVGPDPKLCTTGGAEMVQLSNVFDVHGQTKARSVIITTASLGYVHGIIFPASTLLQKPGSRNFQTLFCIESDLPMPQGASGSAVFDAQTGLLSGYLVLGCPGKRTCYMVPMLDVLAELGIFSGSNIQCQTRGYQT</sequence>
<name>A0A9W8W5S8_9HYPO</name>
<comment type="caution">
    <text evidence="2">The sequence shown here is derived from an EMBL/GenBank/DDBJ whole genome shotgun (WGS) entry which is preliminary data.</text>
</comment>